<feature type="region of interest" description="Disordered" evidence="1">
    <location>
        <begin position="290"/>
        <end position="324"/>
    </location>
</feature>
<accession>A0A0G4G0S8</accession>
<proteinExistence type="predicted"/>
<feature type="region of interest" description="Disordered" evidence="1">
    <location>
        <begin position="86"/>
        <end position="105"/>
    </location>
</feature>
<dbReference type="InParanoid" id="A0A0G4G0S8"/>
<protein>
    <submittedName>
        <fullName evidence="2">Uncharacterized protein</fullName>
    </submittedName>
</protein>
<dbReference type="OrthoDB" id="19996at2759"/>
<keyword evidence="3" id="KW-1185">Reference proteome</keyword>
<sequence>MATATASRPKAKRAPEDLAPFTKDPAHLLKQQQVKADETELERELRAMGWADEDMEDVHDIEHSPEGALAALQKQIDSAGALANRITSQGASGSADQVATLTADDLEDEDLLDEWREMAGEGAGEETPEATEPGHDHQHEKDHGQGQPEATPAVQEGHPQVKRTKTQSSEGLGVQLEMELDFPCSVRLMESLAVLDKTVVDYSALLQGNKDAPPGMTKEDLEDEISAAKLKISLLQNAAQFGQMRPEEYVAKVKRRVSADVKLAVQLKKMDRLEEAKRVVGRVQIMKSELKEFEQPPPQPQAQPSSAAGAPGDAMDQDEGESVAVEMTADRRKLLSRLEKRQTLYQHAASIWQKTGHFLATHRAVELLRVAKQLRDLRSRLADPAVKAPPLSEIPPSPSVEILMGQSEEERQQQLRGLAKTFDQQRLDARERALSCLRSDPKREDEARLHNTYRLKFDEFAKWCEKAVKDSLQPPPQTTTINLTVTQEVQLEDIPDETMRVTVKVGKLHLLRDPDAEREQETEEIAPSSVFDRPKDDDFLAPPSGGHLVVNLGFPPSQPMEVEVDMTEDRSVIERQKTRPVDSCWGGQDKPGDDVWVGVCDFAVGDVKDSMLERYVARSRATVEIRRPRFLTALRGYKGYAKMHRPRDLKFDSLKSRCEVSYQCWLVPSHPAAGQERLYLPCRVSFAMRKPLCGRDVRPTTLTWTTCVEPLPVSLRQFRVQVGDNGRLAMAAAEDDKEQAEAPEPVAAQPVPSQQGPSAPVNGTPAAQPPAQHQPEEPATAALPNLLQLADASDVMNEPFASHHIVSVEVCEDLLDNKWYTGVVSDADALASLLEATQARMEKLMNAIQEGDLTFDQYVEANRQAVTRDKHVAASLSRAGRKPEALVVLKRVKVMQDALEQAG</sequence>
<gene>
    <name evidence="2" type="ORF">Vbra_21827</name>
</gene>
<feature type="compositionally biased region" description="Basic and acidic residues" evidence="1">
    <location>
        <begin position="132"/>
        <end position="144"/>
    </location>
</feature>
<name>A0A0G4G0S8_VITBC</name>
<evidence type="ECO:0000313" key="3">
    <source>
        <dbReference type="Proteomes" id="UP000041254"/>
    </source>
</evidence>
<feature type="region of interest" description="Disordered" evidence="1">
    <location>
        <begin position="515"/>
        <end position="535"/>
    </location>
</feature>
<feature type="region of interest" description="Disordered" evidence="1">
    <location>
        <begin position="731"/>
        <end position="777"/>
    </location>
</feature>
<feature type="compositionally biased region" description="Low complexity" evidence="1">
    <location>
        <begin position="742"/>
        <end position="777"/>
    </location>
</feature>
<feature type="region of interest" description="Disordered" evidence="1">
    <location>
        <begin position="1"/>
        <end position="37"/>
    </location>
</feature>
<feature type="region of interest" description="Disordered" evidence="1">
    <location>
        <begin position="117"/>
        <end position="172"/>
    </location>
</feature>
<feature type="compositionally biased region" description="Polar residues" evidence="1">
    <location>
        <begin position="86"/>
        <end position="100"/>
    </location>
</feature>
<evidence type="ECO:0000313" key="2">
    <source>
        <dbReference type="EMBL" id="CEM21145.1"/>
    </source>
</evidence>
<dbReference type="EMBL" id="CDMY01000536">
    <property type="protein sequence ID" value="CEM21145.1"/>
    <property type="molecule type" value="Genomic_DNA"/>
</dbReference>
<feature type="compositionally biased region" description="Low complexity" evidence="1">
    <location>
        <begin position="302"/>
        <end position="312"/>
    </location>
</feature>
<dbReference type="OMA" id="ANRITSQ"/>
<organism evidence="2 3">
    <name type="scientific">Vitrella brassicaformis (strain CCMP3155)</name>
    <dbReference type="NCBI Taxonomy" id="1169540"/>
    <lineage>
        <taxon>Eukaryota</taxon>
        <taxon>Sar</taxon>
        <taxon>Alveolata</taxon>
        <taxon>Colpodellida</taxon>
        <taxon>Vitrellaceae</taxon>
        <taxon>Vitrella</taxon>
    </lineage>
</organism>
<dbReference type="Proteomes" id="UP000041254">
    <property type="component" value="Unassembled WGS sequence"/>
</dbReference>
<dbReference type="AlphaFoldDB" id="A0A0G4G0S8"/>
<dbReference type="VEuPathDB" id="CryptoDB:Vbra_21827"/>
<reference evidence="2 3" key="1">
    <citation type="submission" date="2014-11" db="EMBL/GenBank/DDBJ databases">
        <authorList>
            <person name="Zhu J."/>
            <person name="Qi W."/>
            <person name="Song R."/>
        </authorList>
    </citation>
    <scope>NUCLEOTIDE SEQUENCE [LARGE SCALE GENOMIC DNA]</scope>
</reference>
<evidence type="ECO:0000256" key="1">
    <source>
        <dbReference type="SAM" id="MobiDB-lite"/>
    </source>
</evidence>